<name>A0AAW5P6W3_9BACT</name>
<organism evidence="1 2">
    <name type="scientific">Salinibacter ruber</name>
    <dbReference type="NCBI Taxonomy" id="146919"/>
    <lineage>
        <taxon>Bacteria</taxon>
        <taxon>Pseudomonadati</taxon>
        <taxon>Rhodothermota</taxon>
        <taxon>Rhodothermia</taxon>
        <taxon>Rhodothermales</taxon>
        <taxon>Salinibacteraceae</taxon>
        <taxon>Salinibacter</taxon>
    </lineage>
</organism>
<proteinExistence type="predicted"/>
<comment type="caution">
    <text evidence="1">The sequence shown here is derived from an EMBL/GenBank/DDBJ whole genome shotgun (WGS) entry which is preliminary data.</text>
</comment>
<dbReference type="EMBL" id="JANTZM010000007">
    <property type="protein sequence ID" value="MCS4157640.1"/>
    <property type="molecule type" value="Genomic_DNA"/>
</dbReference>
<evidence type="ECO:0000313" key="1">
    <source>
        <dbReference type="EMBL" id="MCS4157640.1"/>
    </source>
</evidence>
<dbReference type="RefSeq" id="WP_259258137.1">
    <property type="nucleotide sequence ID" value="NZ_JANTZM010000007.1"/>
</dbReference>
<protein>
    <submittedName>
        <fullName evidence="1">Uncharacterized protein</fullName>
    </submittedName>
</protein>
<dbReference type="Proteomes" id="UP001155110">
    <property type="component" value="Unassembled WGS sequence"/>
</dbReference>
<gene>
    <name evidence="1" type="ORF">GGP99_001604</name>
</gene>
<evidence type="ECO:0000313" key="2">
    <source>
        <dbReference type="Proteomes" id="UP001155110"/>
    </source>
</evidence>
<accession>A0AAW5P6W3</accession>
<dbReference type="AlphaFoldDB" id="A0AAW5P6W3"/>
<reference evidence="1" key="1">
    <citation type="submission" date="2022-08" db="EMBL/GenBank/DDBJ databases">
        <title>Genomic Encyclopedia of Type Strains, Phase V (KMG-V): Genome sequencing to study the core and pangenomes of soil and plant-associated prokaryotes.</title>
        <authorList>
            <person name="Whitman W."/>
        </authorList>
    </citation>
    <scope>NUCLEOTIDE SEQUENCE</scope>
    <source>
        <strain evidence="1">SP3002</strain>
    </source>
</reference>
<sequence>MNVDAPRQLAKTFSFYYDQEWLGWAPQVMELTLREKFGLDPDEKQLERVEATREVLRADRFAFNPLLFENVTRAFCGLEMTPEMWQPVDAAQMAYGLYSMRKLVGPGPLRQDAVGEEVEAYMATTLAREPLCVPTEWFGFHPAEENLRRLMHMPEVQDKAESHWEALMAEGPETPRALFRAVKTRLGPEDEAEGQKEIVYRHVVRLASIWADLYRRDAAPEENPFGEDG</sequence>